<dbReference type="HAMAP" id="MF_00815">
    <property type="entry name" value="ATP_synth_gamma_bact"/>
    <property type="match status" value="1"/>
</dbReference>
<evidence type="ECO:0000256" key="9">
    <source>
        <dbReference type="ARBA" id="ARBA00023196"/>
    </source>
</evidence>
<proteinExistence type="inferred from homology"/>
<keyword evidence="8 11" id="KW-0472">Membrane</keyword>
<comment type="similarity">
    <text evidence="3 11">Belongs to the ATPase gamma chain family.</text>
</comment>
<evidence type="ECO:0000256" key="8">
    <source>
        <dbReference type="ARBA" id="ARBA00023136"/>
    </source>
</evidence>
<evidence type="ECO:0000256" key="11">
    <source>
        <dbReference type="HAMAP-Rule" id="MF_00815"/>
    </source>
</evidence>
<dbReference type="PANTHER" id="PTHR11693">
    <property type="entry name" value="ATP SYNTHASE GAMMA CHAIN"/>
    <property type="match status" value="1"/>
</dbReference>
<comment type="caution">
    <text evidence="12">The sequence shown here is derived from an EMBL/GenBank/DDBJ whole genome shotgun (WGS) entry which is preliminary data.</text>
</comment>
<keyword evidence="10 11" id="KW-0066">ATP synthesis</keyword>
<dbReference type="InterPro" id="IPR000131">
    <property type="entry name" value="ATP_synth_F1_gsu"/>
</dbReference>
<name>A0ABT1WL00_9LACT</name>
<dbReference type="Proteomes" id="UP001059480">
    <property type="component" value="Unassembled WGS sequence"/>
</dbReference>
<comment type="subcellular location">
    <subcellularLocation>
        <location evidence="11">Cell membrane</location>
        <topology evidence="11">Peripheral membrane protein</topology>
    </subcellularLocation>
    <subcellularLocation>
        <location evidence="2">Membrane</location>
        <topology evidence="2">Peripheral membrane protein</topology>
    </subcellularLocation>
</comment>
<dbReference type="NCBIfam" id="NF004147">
    <property type="entry name" value="PRK05621.2-1"/>
    <property type="match status" value="1"/>
</dbReference>
<dbReference type="Gene3D" id="3.40.1380.10">
    <property type="match status" value="1"/>
</dbReference>
<dbReference type="Gene3D" id="1.10.287.80">
    <property type="entry name" value="ATP synthase, gamma subunit, helix hairpin domain"/>
    <property type="match status" value="1"/>
</dbReference>
<dbReference type="Pfam" id="PF00231">
    <property type="entry name" value="ATP-synt"/>
    <property type="match status" value="1"/>
</dbReference>
<dbReference type="PROSITE" id="PS00153">
    <property type="entry name" value="ATPASE_GAMMA"/>
    <property type="match status" value="1"/>
</dbReference>
<evidence type="ECO:0000256" key="7">
    <source>
        <dbReference type="ARBA" id="ARBA00023065"/>
    </source>
</evidence>
<dbReference type="SUPFAM" id="SSF52943">
    <property type="entry name" value="ATP synthase (F1-ATPase), gamma subunit"/>
    <property type="match status" value="1"/>
</dbReference>
<comment type="subunit">
    <text evidence="11">F-type ATPases have 2 components, CF(1) - the catalytic core - and CF(0) - the membrane proton channel. CF(1) has five subunits: alpha(3), beta(3), gamma(1), delta(1), epsilon(1). CF(0) has three main subunits: a, b and c.</text>
</comment>
<keyword evidence="5 11" id="KW-1003">Cell membrane</keyword>
<accession>A0ABT1WL00</accession>
<gene>
    <name evidence="11" type="primary">atpG</name>
    <name evidence="12" type="ORF">NPA36_01350</name>
</gene>
<evidence type="ECO:0000256" key="6">
    <source>
        <dbReference type="ARBA" id="ARBA00022781"/>
    </source>
</evidence>
<evidence type="ECO:0000256" key="1">
    <source>
        <dbReference type="ARBA" id="ARBA00003456"/>
    </source>
</evidence>
<dbReference type="NCBIfam" id="TIGR01146">
    <property type="entry name" value="ATPsyn_F1gamma"/>
    <property type="match status" value="1"/>
</dbReference>
<protein>
    <recommendedName>
        <fullName evidence="11">ATP synthase gamma chain</fullName>
    </recommendedName>
    <alternativeName>
        <fullName evidence="11">ATP synthase F1 sector gamma subunit</fullName>
    </alternativeName>
    <alternativeName>
        <fullName evidence="11">F-ATPase gamma subunit</fullName>
    </alternativeName>
</protein>
<evidence type="ECO:0000256" key="4">
    <source>
        <dbReference type="ARBA" id="ARBA00022448"/>
    </source>
</evidence>
<keyword evidence="9 11" id="KW-0139">CF(1)</keyword>
<sequence length="313" mass="35397">MGASLNDIKKRIVSTKKTSQITSAMQMVSASKLVKSELAVRRYQDYAEKIREVVTHLLYAHGPKVDTEQEDQDYDREDSDELAIDYHDLLIERPVLKTGYLVISSDQGLAGSYNSSIFQATMEMLETDHDSPDEYVIMTIGSAASRFFKKQGIDVVVEINDVSDIPSFEEVRKIVLGAVKMFRKGVFDEFYVCYNHHRNALLSNYRVEKMLPIIDLDEGEAKQYELDYIFEPSKEIIMDTLLPQYAESLIYGAIIDAKAAEQASRMTAMRSATDNAKELISDLTQEMNQKRQAQITQEISEIVGGASALENMN</sequence>
<keyword evidence="7 11" id="KW-0406">Ion transport</keyword>
<dbReference type="EMBL" id="JANHNZ010000001">
    <property type="protein sequence ID" value="MCQ9209212.1"/>
    <property type="molecule type" value="Genomic_DNA"/>
</dbReference>
<reference evidence="12" key="3">
    <citation type="journal article" date="2023" name="Microbiol. Resour. Announc.">
        <title>Draft Genome Sequence of Granulicatella sp. Strain S8, Isolated from a Marine Fish, Seriola quinqueradiata.</title>
        <authorList>
            <person name="Lee M."/>
            <person name="Farooq A."/>
            <person name="Jeong J.B."/>
            <person name="Jung M.Y."/>
        </authorList>
    </citation>
    <scope>NUCLEOTIDE SEQUENCE</scope>
    <source>
        <strain evidence="12">S8</strain>
    </source>
</reference>
<evidence type="ECO:0000313" key="12">
    <source>
        <dbReference type="EMBL" id="MCQ9209212.1"/>
    </source>
</evidence>
<reference evidence="12" key="1">
    <citation type="submission" date="2022-07" db="EMBL/GenBank/DDBJ databases">
        <authorList>
            <person name="Jung M.-Y."/>
            <person name="Lee M."/>
        </authorList>
    </citation>
    <scope>NUCLEOTIDE SEQUENCE</scope>
    <source>
        <strain evidence="12">S8</strain>
    </source>
</reference>
<keyword evidence="4 11" id="KW-0813">Transport</keyword>
<organism evidence="12 13">
    <name type="scientific">Granulicatella seriolae</name>
    <dbReference type="NCBI Taxonomy" id="2967226"/>
    <lineage>
        <taxon>Bacteria</taxon>
        <taxon>Bacillati</taxon>
        <taxon>Bacillota</taxon>
        <taxon>Bacilli</taxon>
        <taxon>Lactobacillales</taxon>
        <taxon>Carnobacteriaceae</taxon>
        <taxon>Granulicatella</taxon>
    </lineage>
</organism>
<evidence type="ECO:0000313" key="13">
    <source>
        <dbReference type="Proteomes" id="UP001059480"/>
    </source>
</evidence>
<dbReference type="InterPro" id="IPR035968">
    <property type="entry name" value="ATP_synth_F1_ATPase_gsu"/>
</dbReference>
<keyword evidence="13" id="KW-1185">Reference proteome</keyword>
<reference evidence="12" key="2">
    <citation type="journal article" date="2023" name="Curr. Microbiol.">
        <title>Granulicatella seriolae sp. nov., a Novel Facultative Anaerobe Isolated from Yellowtail Marine Fish.</title>
        <authorList>
            <person name="Lee M."/>
            <person name="Choi Y.J."/>
            <person name="Farooq A."/>
            <person name="Jeong J.B."/>
            <person name="Jung M.Y."/>
        </authorList>
    </citation>
    <scope>NUCLEOTIDE SEQUENCE</scope>
    <source>
        <strain evidence="12">S8</strain>
    </source>
</reference>
<evidence type="ECO:0000256" key="2">
    <source>
        <dbReference type="ARBA" id="ARBA00004170"/>
    </source>
</evidence>
<dbReference type="InterPro" id="IPR023632">
    <property type="entry name" value="ATP_synth_F1_gsu_CS"/>
</dbReference>
<dbReference type="PANTHER" id="PTHR11693:SF22">
    <property type="entry name" value="ATP SYNTHASE SUBUNIT GAMMA, MITOCHONDRIAL"/>
    <property type="match status" value="1"/>
</dbReference>
<evidence type="ECO:0000256" key="10">
    <source>
        <dbReference type="ARBA" id="ARBA00023310"/>
    </source>
</evidence>
<dbReference type="RefSeq" id="WP_256944318.1">
    <property type="nucleotide sequence ID" value="NZ_JANHNZ010000001.1"/>
</dbReference>
<keyword evidence="6 11" id="KW-0375">Hydrogen ion transport</keyword>
<evidence type="ECO:0000256" key="5">
    <source>
        <dbReference type="ARBA" id="ARBA00022475"/>
    </source>
</evidence>
<dbReference type="CDD" id="cd12151">
    <property type="entry name" value="F1-ATPase_gamma"/>
    <property type="match status" value="1"/>
</dbReference>
<dbReference type="PRINTS" id="PR00126">
    <property type="entry name" value="ATPASEGAMMA"/>
</dbReference>
<evidence type="ECO:0000256" key="3">
    <source>
        <dbReference type="ARBA" id="ARBA00007681"/>
    </source>
</evidence>
<comment type="function">
    <text evidence="1 11">Produces ATP from ADP in the presence of a proton gradient across the membrane. The gamma chain is believed to be important in regulating ATPase activity and the flow of protons through the CF(0) complex.</text>
</comment>